<protein>
    <submittedName>
        <fullName evidence="1">Uncharacterized protein</fullName>
    </submittedName>
</protein>
<reference evidence="1" key="2">
    <citation type="journal article" date="2023" name="Science">
        <title>Genomic signatures of disease resistance in endangered staghorn corals.</title>
        <authorList>
            <person name="Vollmer S.V."/>
            <person name="Selwyn J.D."/>
            <person name="Despard B.A."/>
            <person name="Roesel C.L."/>
        </authorList>
    </citation>
    <scope>NUCLEOTIDE SEQUENCE</scope>
    <source>
        <strain evidence="1">K2</strain>
    </source>
</reference>
<gene>
    <name evidence="1" type="ORF">P5673_009369</name>
</gene>
<proteinExistence type="predicted"/>
<dbReference type="EMBL" id="JARQWQ010000016">
    <property type="protein sequence ID" value="KAK2566697.1"/>
    <property type="molecule type" value="Genomic_DNA"/>
</dbReference>
<dbReference type="AlphaFoldDB" id="A0AAD9QSR7"/>
<dbReference type="Proteomes" id="UP001249851">
    <property type="component" value="Unassembled WGS sequence"/>
</dbReference>
<sequence length="80" mass="9004">MGKEVVCELAEPPTYGYVEDIKQLLFSMTKQERDNVGAKYKAKIPDPLNHQFLECTSIQGYGHKASQGMQGATDRVIPFR</sequence>
<evidence type="ECO:0000313" key="1">
    <source>
        <dbReference type="EMBL" id="KAK2566697.1"/>
    </source>
</evidence>
<reference evidence="1" key="1">
    <citation type="journal article" date="2023" name="G3 (Bethesda)">
        <title>Whole genome assembly and annotation of the endangered Caribbean coral Acropora cervicornis.</title>
        <authorList>
            <person name="Selwyn J.D."/>
            <person name="Vollmer S.V."/>
        </authorList>
    </citation>
    <scope>NUCLEOTIDE SEQUENCE</scope>
    <source>
        <strain evidence="1">K2</strain>
    </source>
</reference>
<name>A0AAD9QSR7_ACRCE</name>
<comment type="caution">
    <text evidence="1">The sequence shown here is derived from an EMBL/GenBank/DDBJ whole genome shotgun (WGS) entry which is preliminary data.</text>
</comment>
<evidence type="ECO:0000313" key="2">
    <source>
        <dbReference type="Proteomes" id="UP001249851"/>
    </source>
</evidence>
<organism evidence="1 2">
    <name type="scientific">Acropora cervicornis</name>
    <name type="common">Staghorn coral</name>
    <dbReference type="NCBI Taxonomy" id="6130"/>
    <lineage>
        <taxon>Eukaryota</taxon>
        <taxon>Metazoa</taxon>
        <taxon>Cnidaria</taxon>
        <taxon>Anthozoa</taxon>
        <taxon>Hexacorallia</taxon>
        <taxon>Scleractinia</taxon>
        <taxon>Astrocoeniina</taxon>
        <taxon>Acroporidae</taxon>
        <taxon>Acropora</taxon>
    </lineage>
</organism>
<accession>A0AAD9QSR7</accession>
<keyword evidence="2" id="KW-1185">Reference proteome</keyword>